<dbReference type="InterPro" id="IPR013783">
    <property type="entry name" value="Ig-like_fold"/>
</dbReference>
<feature type="compositionally biased region" description="Low complexity" evidence="9">
    <location>
        <begin position="372"/>
        <end position="386"/>
    </location>
</feature>
<sequence length="397" mass="42040">GEWVELGVSPGVGGVLVGGLPCGAPHHLYLTAWNTLGTSSPSPVLIANTLGSQPGRPDPARLVEVNNTCITLRLYMWPEFGCSVTHWKVELGSEEVGVSWSVLHTHVTPDTTDLGVCDLTSGTWHLLRVTASSTAGDTAVVYRVATADHVGGSMTAESVQEVVVGGTVGVGGWLDAHIVAGVVSALLLAAAFIICVCVALKRRRYGGYRQGESVEHKSGAEDDNARNSELTRAHFYSPTPIKKPRGSLVSLKTQEETSDPYEICPYATFSSSHLPTHSVGSSEGTLEYGLSLHAMTPRDCLDHPAAHSDHSAAHGDHPAAHGDRHAQQSPAYGQVGRQRAQSHYKETEIAYISRGGRGDYASRPKSIPGAQPPTLSATAGAATPAPSEQRPWVEEAR</sequence>
<protein>
    <recommendedName>
        <fullName evidence="11">Fibronectin type-III domain-containing protein</fullName>
    </recommendedName>
</protein>
<evidence type="ECO:0000256" key="10">
    <source>
        <dbReference type="SAM" id="Phobius"/>
    </source>
</evidence>
<keyword evidence="7" id="KW-1015">Disulfide bond</keyword>
<dbReference type="GO" id="GO:0016020">
    <property type="term" value="C:membrane"/>
    <property type="evidence" value="ECO:0007669"/>
    <property type="project" value="UniProtKB-SubCell"/>
</dbReference>
<feature type="domain" description="Fibronectin type-III" evidence="11">
    <location>
        <begin position="1"/>
        <end position="52"/>
    </location>
</feature>
<accession>A0AAW0W172</accession>
<evidence type="ECO:0000256" key="8">
    <source>
        <dbReference type="ARBA" id="ARBA00023319"/>
    </source>
</evidence>
<keyword evidence="5 10" id="KW-1133">Transmembrane helix</keyword>
<keyword evidence="4" id="KW-0130">Cell adhesion</keyword>
<feature type="non-terminal residue" evidence="12">
    <location>
        <position position="1"/>
    </location>
</feature>
<keyword evidence="13" id="KW-1185">Reference proteome</keyword>
<keyword evidence="3" id="KW-0732">Signal</keyword>
<reference evidence="12 13" key="1">
    <citation type="journal article" date="2024" name="BMC Genomics">
        <title>Genome assembly of redclaw crayfish (Cherax quadricarinatus) provides insights into its immune adaptation and hypoxia tolerance.</title>
        <authorList>
            <person name="Liu Z."/>
            <person name="Zheng J."/>
            <person name="Li H."/>
            <person name="Fang K."/>
            <person name="Wang S."/>
            <person name="He J."/>
            <person name="Zhou D."/>
            <person name="Weng S."/>
            <person name="Chi M."/>
            <person name="Gu Z."/>
            <person name="He J."/>
            <person name="Li F."/>
            <person name="Wang M."/>
        </authorList>
    </citation>
    <scope>NUCLEOTIDE SEQUENCE [LARGE SCALE GENOMIC DNA]</scope>
    <source>
        <strain evidence="12">ZL_2023a</strain>
    </source>
</reference>
<keyword evidence="6 10" id="KW-0472">Membrane</keyword>
<dbReference type="InterPro" id="IPR056754">
    <property type="entry name" value="DSCAM/DSCAML_C"/>
</dbReference>
<organism evidence="12 13">
    <name type="scientific">Cherax quadricarinatus</name>
    <name type="common">Australian red claw crayfish</name>
    <dbReference type="NCBI Taxonomy" id="27406"/>
    <lineage>
        <taxon>Eukaryota</taxon>
        <taxon>Metazoa</taxon>
        <taxon>Ecdysozoa</taxon>
        <taxon>Arthropoda</taxon>
        <taxon>Crustacea</taxon>
        <taxon>Multicrustacea</taxon>
        <taxon>Malacostraca</taxon>
        <taxon>Eumalacostraca</taxon>
        <taxon>Eucarida</taxon>
        <taxon>Decapoda</taxon>
        <taxon>Pleocyemata</taxon>
        <taxon>Astacidea</taxon>
        <taxon>Parastacoidea</taxon>
        <taxon>Parastacidae</taxon>
        <taxon>Cherax</taxon>
    </lineage>
</organism>
<evidence type="ECO:0000256" key="3">
    <source>
        <dbReference type="ARBA" id="ARBA00022729"/>
    </source>
</evidence>
<gene>
    <name evidence="12" type="ORF">OTU49_011890</name>
</gene>
<dbReference type="GO" id="GO:0007155">
    <property type="term" value="P:cell adhesion"/>
    <property type="evidence" value="ECO:0007669"/>
    <property type="project" value="UniProtKB-KW"/>
</dbReference>
<comment type="subcellular location">
    <subcellularLocation>
        <location evidence="1">Membrane</location>
        <topology evidence="1">Single-pass membrane protein</topology>
    </subcellularLocation>
</comment>
<evidence type="ECO:0000256" key="9">
    <source>
        <dbReference type="SAM" id="MobiDB-lite"/>
    </source>
</evidence>
<keyword evidence="8" id="KW-0393">Immunoglobulin domain</keyword>
<dbReference type="PROSITE" id="PS50853">
    <property type="entry name" value="FN3"/>
    <property type="match status" value="2"/>
</dbReference>
<feature type="transmembrane region" description="Helical" evidence="10">
    <location>
        <begin position="178"/>
        <end position="200"/>
    </location>
</feature>
<evidence type="ECO:0000256" key="5">
    <source>
        <dbReference type="ARBA" id="ARBA00022989"/>
    </source>
</evidence>
<evidence type="ECO:0000259" key="11">
    <source>
        <dbReference type="PROSITE" id="PS50853"/>
    </source>
</evidence>
<evidence type="ECO:0000313" key="12">
    <source>
        <dbReference type="EMBL" id="KAK8723183.1"/>
    </source>
</evidence>
<dbReference type="Proteomes" id="UP001445076">
    <property type="component" value="Unassembled WGS sequence"/>
</dbReference>
<feature type="compositionally biased region" description="Basic and acidic residues" evidence="9">
    <location>
        <begin position="304"/>
        <end position="326"/>
    </location>
</feature>
<dbReference type="AlphaFoldDB" id="A0AAW0W172"/>
<keyword evidence="2 10" id="KW-0812">Transmembrane</keyword>
<dbReference type="Pfam" id="PF25059">
    <property type="entry name" value="FN3_DSCAM-DSCAML_C"/>
    <property type="match status" value="1"/>
</dbReference>
<dbReference type="InterPro" id="IPR036116">
    <property type="entry name" value="FN3_sf"/>
</dbReference>
<comment type="caution">
    <text evidence="12">The sequence shown here is derived from an EMBL/GenBank/DDBJ whole genome shotgun (WGS) entry which is preliminary data.</text>
</comment>
<dbReference type="SUPFAM" id="SSF49265">
    <property type="entry name" value="Fibronectin type III"/>
    <property type="match status" value="1"/>
</dbReference>
<dbReference type="InterPro" id="IPR003961">
    <property type="entry name" value="FN3_dom"/>
</dbReference>
<feature type="region of interest" description="Disordered" evidence="9">
    <location>
        <begin position="304"/>
        <end position="397"/>
    </location>
</feature>
<evidence type="ECO:0000256" key="7">
    <source>
        <dbReference type="ARBA" id="ARBA00023157"/>
    </source>
</evidence>
<evidence type="ECO:0000256" key="1">
    <source>
        <dbReference type="ARBA" id="ARBA00004167"/>
    </source>
</evidence>
<dbReference type="EMBL" id="JARKIK010000091">
    <property type="protein sequence ID" value="KAK8723183.1"/>
    <property type="molecule type" value="Genomic_DNA"/>
</dbReference>
<evidence type="ECO:0000256" key="6">
    <source>
        <dbReference type="ARBA" id="ARBA00023136"/>
    </source>
</evidence>
<proteinExistence type="predicted"/>
<evidence type="ECO:0000256" key="4">
    <source>
        <dbReference type="ARBA" id="ARBA00022889"/>
    </source>
</evidence>
<feature type="domain" description="Fibronectin type-III" evidence="11">
    <location>
        <begin position="56"/>
        <end position="149"/>
    </location>
</feature>
<evidence type="ECO:0000256" key="2">
    <source>
        <dbReference type="ARBA" id="ARBA00022692"/>
    </source>
</evidence>
<feature type="non-terminal residue" evidence="12">
    <location>
        <position position="397"/>
    </location>
</feature>
<evidence type="ECO:0000313" key="13">
    <source>
        <dbReference type="Proteomes" id="UP001445076"/>
    </source>
</evidence>
<dbReference type="Gene3D" id="2.60.40.10">
    <property type="entry name" value="Immunoglobulins"/>
    <property type="match status" value="1"/>
</dbReference>
<name>A0AAW0W172_CHEQU</name>